<accession>A0A9P6TFA0</accession>
<dbReference type="Proteomes" id="UP000886653">
    <property type="component" value="Unassembled WGS sequence"/>
</dbReference>
<proteinExistence type="predicted"/>
<dbReference type="AlphaFoldDB" id="A0A9P6TFA0"/>
<evidence type="ECO:0000313" key="1">
    <source>
        <dbReference type="EMBL" id="KAG0149709.1"/>
    </source>
</evidence>
<evidence type="ECO:0000313" key="2">
    <source>
        <dbReference type="Proteomes" id="UP000886653"/>
    </source>
</evidence>
<dbReference type="OrthoDB" id="2498546at2759"/>
<dbReference type="EMBL" id="MU167225">
    <property type="protein sequence ID" value="KAG0149709.1"/>
    <property type="molecule type" value="Genomic_DNA"/>
</dbReference>
<comment type="caution">
    <text evidence="1">The sequence shown here is derived from an EMBL/GenBank/DDBJ whole genome shotgun (WGS) entry which is preliminary data.</text>
</comment>
<protein>
    <submittedName>
        <fullName evidence="1">Uncharacterized protein</fullName>
    </submittedName>
</protein>
<reference evidence="1" key="1">
    <citation type="submission" date="2013-11" db="EMBL/GenBank/DDBJ databases">
        <title>Genome sequence of the fusiform rust pathogen reveals effectors for host alternation and coevolution with pine.</title>
        <authorList>
            <consortium name="DOE Joint Genome Institute"/>
            <person name="Smith K."/>
            <person name="Pendleton A."/>
            <person name="Kubisiak T."/>
            <person name="Anderson C."/>
            <person name="Salamov A."/>
            <person name="Aerts A."/>
            <person name="Riley R."/>
            <person name="Clum A."/>
            <person name="Lindquist E."/>
            <person name="Ence D."/>
            <person name="Campbell M."/>
            <person name="Kronenberg Z."/>
            <person name="Feau N."/>
            <person name="Dhillon B."/>
            <person name="Hamelin R."/>
            <person name="Burleigh J."/>
            <person name="Smith J."/>
            <person name="Yandell M."/>
            <person name="Nelson C."/>
            <person name="Grigoriev I."/>
            <person name="Davis J."/>
        </authorList>
    </citation>
    <scope>NUCLEOTIDE SEQUENCE</scope>
    <source>
        <strain evidence="1">G11</strain>
    </source>
</reference>
<organism evidence="1 2">
    <name type="scientific">Cronartium quercuum f. sp. fusiforme G11</name>
    <dbReference type="NCBI Taxonomy" id="708437"/>
    <lineage>
        <taxon>Eukaryota</taxon>
        <taxon>Fungi</taxon>
        <taxon>Dikarya</taxon>
        <taxon>Basidiomycota</taxon>
        <taxon>Pucciniomycotina</taxon>
        <taxon>Pucciniomycetes</taxon>
        <taxon>Pucciniales</taxon>
        <taxon>Coleosporiaceae</taxon>
        <taxon>Cronartium</taxon>
    </lineage>
</organism>
<gene>
    <name evidence="1" type="ORF">CROQUDRAFT_653266</name>
</gene>
<sequence length="212" mass="22715">MSPSLGLIIPSSPANPSAIAIYSESLPDSPSASAPPTIDPETRAKVNALQRTAFLGLGPEDWPYIAQTSRLLMLRDQAPAVCAGEATVLMGDRSAARCWRARAAVYRAEALMRLGFAAEARGALVSAGRMLGGDWDEVGLDKDMENEGGRRESYETLEALVAWNVAMGKLNWGMIDGADEEEVSKQPIHSGSFLAAGWPLSHSLSALDLRWC</sequence>
<keyword evidence="2" id="KW-1185">Reference proteome</keyword>
<name>A0A9P6TFA0_9BASI</name>